<gene>
    <name evidence="3" type="ORF">BC962_3233</name>
</gene>
<evidence type="ECO:0000256" key="1">
    <source>
        <dbReference type="SAM" id="Coils"/>
    </source>
</evidence>
<dbReference type="RefSeq" id="WP_121347033.1">
    <property type="nucleotide sequence ID" value="NZ_RBLG01000008.1"/>
</dbReference>
<protein>
    <submittedName>
        <fullName evidence="3">Uncharacterized protein</fullName>
    </submittedName>
</protein>
<dbReference type="Proteomes" id="UP000276282">
    <property type="component" value="Unassembled WGS sequence"/>
</dbReference>
<keyword evidence="1" id="KW-0175">Coiled coil</keyword>
<feature type="coiled-coil region" evidence="1">
    <location>
        <begin position="87"/>
        <end position="114"/>
    </location>
</feature>
<organism evidence="3 4">
    <name type="scientific">Gillisia mitskevichiae</name>
    <dbReference type="NCBI Taxonomy" id="270921"/>
    <lineage>
        <taxon>Bacteria</taxon>
        <taxon>Pseudomonadati</taxon>
        <taxon>Bacteroidota</taxon>
        <taxon>Flavobacteriia</taxon>
        <taxon>Flavobacteriales</taxon>
        <taxon>Flavobacteriaceae</taxon>
        <taxon>Gillisia</taxon>
    </lineage>
</organism>
<reference evidence="3 4" key="1">
    <citation type="submission" date="2018-10" db="EMBL/GenBank/DDBJ databases">
        <title>Genomic Encyclopedia of Archaeal and Bacterial Type Strains, Phase II (KMG-II): from individual species to whole genera.</title>
        <authorList>
            <person name="Goeker M."/>
        </authorList>
    </citation>
    <scope>NUCLEOTIDE SEQUENCE [LARGE SCALE GENOMIC DNA]</scope>
    <source>
        <strain evidence="3 4">DSM 19839</strain>
    </source>
</reference>
<dbReference type="OrthoDB" id="1435040at2"/>
<keyword evidence="2" id="KW-0472">Membrane</keyword>
<dbReference type="EMBL" id="RBLG01000008">
    <property type="protein sequence ID" value="RKS42566.1"/>
    <property type="molecule type" value="Genomic_DNA"/>
</dbReference>
<sequence length="283" mass="32760">MIGIIYLGCALIIILIASTIEKSRKYINQYLSEFLATIGAIGLSLVGIMANSEEIFVGEYKWKDVWGLMLIIFIIIMFVAIYVGASRNKHNFNLNEEIKKNQKLQENIQLYNQEYYKLCSTTILFLFKDFFTTGNERISIYKHHGNHFTLLGRYSGNGNYNRRTTYEYNDNEGLIGKAWNEGEQILTGSPKWVKNGSEYKKFMKQKCSITDKRLSKIRMRSRSFFIKTLDDKNTAENPDGIIVFESMEPNKIIITECKQLLENNENSILSLLKNMKSLTNRVS</sequence>
<proteinExistence type="predicted"/>
<keyword evidence="2" id="KW-0812">Transmembrane</keyword>
<feature type="transmembrane region" description="Helical" evidence="2">
    <location>
        <begin position="35"/>
        <end position="53"/>
    </location>
</feature>
<accession>A0A495NXI0</accession>
<keyword evidence="2" id="KW-1133">Transmembrane helix</keyword>
<dbReference type="AlphaFoldDB" id="A0A495NXI0"/>
<keyword evidence="4" id="KW-1185">Reference proteome</keyword>
<evidence type="ECO:0000313" key="3">
    <source>
        <dbReference type="EMBL" id="RKS42566.1"/>
    </source>
</evidence>
<evidence type="ECO:0000313" key="4">
    <source>
        <dbReference type="Proteomes" id="UP000276282"/>
    </source>
</evidence>
<name>A0A495NXI0_9FLAO</name>
<evidence type="ECO:0000256" key="2">
    <source>
        <dbReference type="SAM" id="Phobius"/>
    </source>
</evidence>
<comment type="caution">
    <text evidence="3">The sequence shown here is derived from an EMBL/GenBank/DDBJ whole genome shotgun (WGS) entry which is preliminary data.</text>
</comment>
<feature type="transmembrane region" description="Helical" evidence="2">
    <location>
        <begin position="65"/>
        <end position="85"/>
    </location>
</feature>